<evidence type="ECO:0000256" key="1">
    <source>
        <dbReference type="ARBA" id="ARBA00023002"/>
    </source>
</evidence>
<dbReference type="Pfam" id="PF00941">
    <property type="entry name" value="FAD_binding_5"/>
    <property type="match status" value="1"/>
</dbReference>
<keyword evidence="4" id="KW-1185">Reference proteome</keyword>
<dbReference type="GO" id="GO:0016491">
    <property type="term" value="F:oxidoreductase activity"/>
    <property type="evidence" value="ECO:0007669"/>
    <property type="project" value="UniProtKB-KW"/>
</dbReference>
<gene>
    <name evidence="3" type="ORF">A9A59_2286</name>
</gene>
<reference evidence="3 4" key="1">
    <citation type="submission" date="2017-09" db="EMBL/GenBank/DDBJ databases">
        <title>Sequencing the genomes of two abundant thermophiles in Great Basin hot springs: Thermocrinis jamiesonii and novel Chloroflexi Thermoflexus hugenholtzii.</title>
        <authorList>
            <person name="Hedlund B."/>
        </authorList>
    </citation>
    <scope>NUCLEOTIDE SEQUENCE [LARGE SCALE GENOMIC DNA]</scope>
    <source>
        <strain evidence="3 4">G233</strain>
    </source>
</reference>
<dbReference type="Gene3D" id="3.30.465.10">
    <property type="match status" value="1"/>
</dbReference>
<dbReference type="InterPro" id="IPR051312">
    <property type="entry name" value="Diverse_Substr_Oxidored"/>
</dbReference>
<dbReference type="InterPro" id="IPR016169">
    <property type="entry name" value="FAD-bd_PCMH_sub2"/>
</dbReference>
<sequence length="290" mass="30129">MHAFEYARPGSLAEALALASNGRRALFLAGGTDVIVQLREGRRACDLLIDLKHVPELTSITVGPSGALEIGAAVPLAEIYEHPVVRRDFPALVDAASIIGGIAIQSRASLGGNLCNASPAADSSPALMALGATLRIAGPAGERTLPVADFFTGPGQNALQPGEILVSIRVPPLPPQSAAFYHRFIPRNEMDIAVASSGVYLALDDAGRIADARVALGAVAPTPIFVPAARDALLGREPGAEAFAAAGEAARAAARPIDDMRGSVAQRRHLARVLTVRALENALRRIRGAQ</sequence>
<protein>
    <submittedName>
        <fullName evidence="3">Carbon-monoxide dehydrogenase medium subunit</fullName>
    </submittedName>
</protein>
<evidence type="ECO:0000313" key="4">
    <source>
        <dbReference type="Proteomes" id="UP000223071"/>
    </source>
</evidence>
<evidence type="ECO:0000313" key="3">
    <source>
        <dbReference type="EMBL" id="PFG75027.1"/>
    </source>
</evidence>
<dbReference type="Pfam" id="PF03450">
    <property type="entry name" value="CO_deh_flav_C"/>
    <property type="match status" value="1"/>
</dbReference>
<dbReference type="PROSITE" id="PS51387">
    <property type="entry name" value="FAD_PCMH"/>
    <property type="match status" value="1"/>
</dbReference>
<organism evidence="3 4">
    <name type="scientific">Tepidiforma thermophila (strain KCTC 52669 / CGMCC 1.13589 / G233)</name>
    <dbReference type="NCBI Taxonomy" id="2761530"/>
    <lineage>
        <taxon>Bacteria</taxon>
        <taxon>Bacillati</taxon>
        <taxon>Chloroflexota</taxon>
        <taxon>Tepidiformia</taxon>
        <taxon>Tepidiformales</taxon>
        <taxon>Tepidiformaceae</taxon>
        <taxon>Tepidiforma</taxon>
    </lineage>
</organism>
<dbReference type="InterPro" id="IPR005107">
    <property type="entry name" value="CO_DH_flav_C"/>
</dbReference>
<accession>A0A2A9HG69</accession>
<dbReference type="SUPFAM" id="SSF55447">
    <property type="entry name" value="CO dehydrogenase flavoprotein C-terminal domain-like"/>
    <property type="match status" value="1"/>
</dbReference>
<dbReference type="EMBL" id="PDJQ01000001">
    <property type="protein sequence ID" value="PFG75027.1"/>
    <property type="molecule type" value="Genomic_DNA"/>
</dbReference>
<dbReference type="InterPro" id="IPR036683">
    <property type="entry name" value="CO_DH_flav_C_dom_sf"/>
</dbReference>
<dbReference type="PANTHER" id="PTHR42659:SF9">
    <property type="entry name" value="XANTHINE DEHYDROGENASE FAD-BINDING SUBUNIT XDHB-RELATED"/>
    <property type="match status" value="1"/>
</dbReference>
<dbReference type="RefSeq" id="WP_098504369.1">
    <property type="nucleotide sequence ID" value="NZ_PDJQ01000001.1"/>
</dbReference>
<dbReference type="InterPro" id="IPR016167">
    <property type="entry name" value="FAD-bd_PCMH_sub1"/>
</dbReference>
<dbReference type="PANTHER" id="PTHR42659">
    <property type="entry name" value="XANTHINE DEHYDROGENASE SUBUNIT C-RELATED"/>
    <property type="match status" value="1"/>
</dbReference>
<dbReference type="Proteomes" id="UP000223071">
    <property type="component" value="Unassembled WGS sequence"/>
</dbReference>
<name>A0A2A9HG69_TEPT2</name>
<dbReference type="InterPro" id="IPR016166">
    <property type="entry name" value="FAD-bd_PCMH"/>
</dbReference>
<comment type="caution">
    <text evidence="3">The sequence shown here is derived from an EMBL/GenBank/DDBJ whole genome shotgun (WGS) entry which is preliminary data.</text>
</comment>
<dbReference type="Gene3D" id="3.30.390.50">
    <property type="entry name" value="CO dehydrogenase flavoprotein, C-terminal domain"/>
    <property type="match status" value="1"/>
</dbReference>
<feature type="domain" description="FAD-binding PCMH-type" evidence="2">
    <location>
        <begin position="1"/>
        <end position="175"/>
    </location>
</feature>
<dbReference type="AlphaFoldDB" id="A0A2A9HG69"/>
<dbReference type="InterPro" id="IPR036318">
    <property type="entry name" value="FAD-bd_PCMH-like_sf"/>
</dbReference>
<dbReference type="SUPFAM" id="SSF56176">
    <property type="entry name" value="FAD-binding/transporter-associated domain-like"/>
    <property type="match status" value="1"/>
</dbReference>
<evidence type="ECO:0000259" key="2">
    <source>
        <dbReference type="PROSITE" id="PS51387"/>
    </source>
</evidence>
<dbReference type="GO" id="GO:0071949">
    <property type="term" value="F:FAD binding"/>
    <property type="evidence" value="ECO:0007669"/>
    <property type="project" value="InterPro"/>
</dbReference>
<proteinExistence type="predicted"/>
<dbReference type="Gene3D" id="3.30.43.10">
    <property type="entry name" value="Uridine Diphospho-n-acetylenolpyruvylglucosamine Reductase, domain 2"/>
    <property type="match status" value="1"/>
</dbReference>
<dbReference type="SMART" id="SM01092">
    <property type="entry name" value="CO_deh_flav_C"/>
    <property type="match status" value="1"/>
</dbReference>
<keyword evidence="1" id="KW-0560">Oxidoreductase</keyword>
<dbReference type="InterPro" id="IPR002346">
    <property type="entry name" value="Mopterin_DH_FAD-bd"/>
</dbReference>